<proteinExistence type="predicted"/>
<keyword evidence="2" id="KW-1185">Reference proteome</keyword>
<evidence type="ECO:0000313" key="1">
    <source>
        <dbReference type="EMBL" id="WSE26026.1"/>
    </source>
</evidence>
<accession>A0ABZ1HUG0</accession>
<dbReference type="RefSeq" id="WP_326564993.1">
    <property type="nucleotide sequence ID" value="NZ_CP142149.1"/>
</dbReference>
<name>A0ABZ1HUG0_9PSEU</name>
<dbReference type="InterPro" id="IPR025459">
    <property type="entry name" value="DUF4279"/>
</dbReference>
<organism evidence="1 2">
    <name type="scientific">Amycolatopsis rhabdoformis</name>
    <dbReference type="NCBI Taxonomy" id="1448059"/>
    <lineage>
        <taxon>Bacteria</taxon>
        <taxon>Bacillati</taxon>
        <taxon>Actinomycetota</taxon>
        <taxon>Actinomycetes</taxon>
        <taxon>Pseudonocardiales</taxon>
        <taxon>Pseudonocardiaceae</taxon>
        <taxon>Amycolatopsis</taxon>
    </lineage>
</organism>
<sequence length="157" mass="16852">MPEPNSVVTTKIVRDDGEVQTSATFRLGGDRGASARAVTDLLELAPTFAAEAGERVGRRSSAVRATALWSLTSPVGDEAELSDHLTWLLDRLEPKTGELWQLADRGYSADWFCAAASHAAEHAVELDRALLVRLVALPGPLLIDVAGDDPERDFSGE</sequence>
<evidence type="ECO:0000313" key="2">
    <source>
        <dbReference type="Proteomes" id="UP001330812"/>
    </source>
</evidence>
<reference evidence="1 2" key="1">
    <citation type="journal article" date="2015" name="Int. J. Syst. Evol. Microbiol.">
        <title>Amycolatopsis rhabdoformis sp. nov., an actinomycete isolated from a tropical forest soil.</title>
        <authorList>
            <person name="Souza W.R."/>
            <person name="Silva R.E."/>
            <person name="Goodfellow M."/>
            <person name="Busarakam K."/>
            <person name="Figueiro F.S."/>
            <person name="Ferreira D."/>
            <person name="Rodrigues-Filho E."/>
            <person name="Moraes L.A.B."/>
            <person name="Zucchi T.D."/>
        </authorList>
    </citation>
    <scope>NUCLEOTIDE SEQUENCE [LARGE SCALE GENOMIC DNA]</scope>
    <source>
        <strain evidence="1 2">NCIMB 14900</strain>
    </source>
</reference>
<dbReference type="Proteomes" id="UP001330812">
    <property type="component" value="Chromosome"/>
</dbReference>
<gene>
    <name evidence="1" type="ORF">VSH64_24420</name>
</gene>
<dbReference type="EMBL" id="CP142149">
    <property type="protein sequence ID" value="WSE26026.1"/>
    <property type="molecule type" value="Genomic_DNA"/>
</dbReference>
<protein>
    <submittedName>
        <fullName evidence="1">DUF4279 domain-containing protein</fullName>
    </submittedName>
</protein>
<dbReference type="Pfam" id="PF14106">
    <property type="entry name" value="DUF4279"/>
    <property type="match status" value="1"/>
</dbReference>